<reference evidence="1" key="2">
    <citation type="submission" date="2020-11" db="EMBL/GenBank/DDBJ databases">
        <authorList>
            <person name="McCartney M.A."/>
            <person name="Auch B."/>
            <person name="Kono T."/>
            <person name="Mallez S."/>
            <person name="Becker A."/>
            <person name="Gohl D.M."/>
            <person name="Silverstein K.A.T."/>
            <person name="Koren S."/>
            <person name="Bechman K.B."/>
            <person name="Herman A."/>
            <person name="Abrahante J.E."/>
            <person name="Garbe J."/>
        </authorList>
    </citation>
    <scope>NUCLEOTIDE SEQUENCE</scope>
    <source>
        <strain evidence="1">Duluth1</strain>
        <tissue evidence="1">Whole animal</tissue>
    </source>
</reference>
<accession>A0A9D4G2F9</accession>
<evidence type="ECO:0000313" key="2">
    <source>
        <dbReference type="Proteomes" id="UP000828390"/>
    </source>
</evidence>
<proteinExistence type="predicted"/>
<name>A0A9D4G2F9_DREPO</name>
<dbReference type="Proteomes" id="UP000828390">
    <property type="component" value="Unassembled WGS sequence"/>
</dbReference>
<evidence type="ECO:0000313" key="1">
    <source>
        <dbReference type="EMBL" id="KAH3807375.1"/>
    </source>
</evidence>
<protein>
    <submittedName>
        <fullName evidence="1">Uncharacterized protein</fullName>
    </submittedName>
</protein>
<keyword evidence="2" id="KW-1185">Reference proteome</keyword>
<sequence length="108" mass="12649">MCSQKNDTSLIKNIIKETLEETKEKFLGSVLKKLEIIEGSIFEHKNEIDALKKLKRSEERNRCHERKTAEFSHVSSLNDLEQYGTASGFLASQMIRTNNHRWTWPNNR</sequence>
<organism evidence="1 2">
    <name type="scientific">Dreissena polymorpha</name>
    <name type="common">Zebra mussel</name>
    <name type="synonym">Mytilus polymorpha</name>
    <dbReference type="NCBI Taxonomy" id="45954"/>
    <lineage>
        <taxon>Eukaryota</taxon>
        <taxon>Metazoa</taxon>
        <taxon>Spiralia</taxon>
        <taxon>Lophotrochozoa</taxon>
        <taxon>Mollusca</taxon>
        <taxon>Bivalvia</taxon>
        <taxon>Autobranchia</taxon>
        <taxon>Heteroconchia</taxon>
        <taxon>Euheterodonta</taxon>
        <taxon>Imparidentia</taxon>
        <taxon>Neoheterodontei</taxon>
        <taxon>Myida</taxon>
        <taxon>Dreissenoidea</taxon>
        <taxon>Dreissenidae</taxon>
        <taxon>Dreissena</taxon>
    </lineage>
</organism>
<comment type="caution">
    <text evidence="1">The sequence shown here is derived from an EMBL/GenBank/DDBJ whole genome shotgun (WGS) entry which is preliminary data.</text>
</comment>
<dbReference type="EMBL" id="JAIWYP010000006">
    <property type="protein sequence ID" value="KAH3807375.1"/>
    <property type="molecule type" value="Genomic_DNA"/>
</dbReference>
<dbReference type="AlphaFoldDB" id="A0A9D4G2F9"/>
<gene>
    <name evidence="1" type="ORF">DPMN_135714</name>
</gene>
<reference evidence="1" key="1">
    <citation type="journal article" date="2019" name="bioRxiv">
        <title>The Genome of the Zebra Mussel, Dreissena polymorpha: A Resource for Invasive Species Research.</title>
        <authorList>
            <person name="McCartney M.A."/>
            <person name="Auch B."/>
            <person name="Kono T."/>
            <person name="Mallez S."/>
            <person name="Zhang Y."/>
            <person name="Obille A."/>
            <person name="Becker A."/>
            <person name="Abrahante J.E."/>
            <person name="Garbe J."/>
            <person name="Badalamenti J.P."/>
            <person name="Herman A."/>
            <person name="Mangelson H."/>
            <person name="Liachko I."/>
            <person name="Sullivan S."/>
            <person name="Sone E.D."/>
            <person name="Koren S."/>
            <person name="Silverstein K.A.T."/>
            <person name="Beckman K.B."/>
            <person name="Gohl D.M."/>
        </authorList>
    </citation>
    <scope>NUCLEOTIDE SEQUENCE</scope>
    <source>
        <strain evidence="1">Duluth1</strain>
        <tissue evidence="1">Whole animal</tissue>
    </source>
</reference>